<gene>
    <name evidence="1" type="ORF">N7G274_007906</name>
</gene>
<comment type="caution">
    <text evidence="1">The sequence shown here is derived from an EMBL/GenBank/DDBJ whole genome shotgun (WGS) entry which is preliminary data.</text>
</comment>
<reference evidence="1 2" key="1">
    <citation type="submission" date="2024-09" db="EMBL/GenBank/DDBJ databases">
        <title>Rethinking Asexuality: The Enigmatic Case of Functional Sexual Genes in Lepraria (Stereocaulaceae).</title>
        <authorList>
            <person name="Doellman M."/>
            <person name="Sun Y."/>
            <person name="Barcenas-Pena A."/>
            <person name="Lumbsch H.T."/>
            <person name="Grewe F."/>
        </authorList>
    </citation>
    <scope>NUCLEOTIDE SEQUENCE [LARGE SCALE GENOMIC DNA]</scope>
    <source>
        <strain evidence="1 2">Mercado 3170</strain>
    </source>
</reference>
<proteinExistence type="predicted"/>
<evidence type="ECO:0000313" key="1">
    <source>
        <dbReference type="EMBL" id="KAL2039238.1"/>
    </source>
</evidence>
<dbReference type="EMBL" id="JBEFKJ010000026">
    <property type="protein sequence ID" value="KAL2039238.1"/>
    <property type="molecule type" value="Genomic_DNA"/>
</dbReference>
<keyword evidence="2" id="KW-1185">Reference proteome</keyword>
<organism evidence="1 2">
    <name type="scientific">Stereocaulon virgatum</name>
    <dbReference type="NCBI Taxonomy" id="373712"/>
    <lineage>
        <taxon>Eukaryota</taxon>
        <taxon>Fungi</taxon>
        <taxon>Dikarya</taxon>
        <taxon>Ascomycota</taxon>
        <taxon>Pezizomycotina</taxon>
        <taxon>Lecanoromycetes</taxon>
        <taxon>OSLEUM clade</taxon>
        <taxon>Lecanoromycetidae</taxon>
        <taxon>Lecanorales</taxon>
        <taxon>Lecanorineae</taxon>
        <taxon>Stereocaulaceae</taxon>
        <taxon>Stereocaulon</taxon>
    </lineage>
</organism>
<accession>A0ABR4A0V2</accession>
<evidence type="ECO:0000313" key="2">
    <source>
        <dbReference type="Proteomes" id="UP001590950"/>
    </source>
</evidence>
<protein>
    <submittedName>
        <fullName evidence="1">Uncharacterized protein</fullName>
    </submittedName>
</protein>
<dbReference type="Proteomes" id="UP001590950">
    <property type="component" value="Unassembled WGS sequence"/>
</dbReference>
<sequence>MLFSTLGECYELLSARNVPELRFVSLPCRAMVLRFSSQGLFTQPGEGTVDCGQELGRSAFDLILLRC</sequence>
<name>A0ABR4A0V2_9LECA</name>